<dbReference type="Pfam" id="PF15253">
    <property type="entry name" value="STIL_N"/>
    <property type="match status" value="1"/>
</dbReference>
<dbReference type="PANTHER" id="PTHR15128:SF0">
    <property type="entry name" value="SCL-INTERRUPTING LOCUS PROTEIN"/>
    <property type="match status" value="1"/>
</dbReference>
<dbReference type="AlphaFoldDB" id="A0A507F8B9"/>
<dbReference type="InterPro" id="IPR057731">
    <property type="entry name" value="STIL_N"/>
</dbReference>
<feature type="region of interest" description="Disordered" evidence="1">
    <location>
        <begin position="696"/>
        <end position="716"/>
    </location>
</feature>
<feature type="region of interest" description="Disordered" evidence="1">
    <location>
        <begin position="495"/>
        <end position="523"/>
    </location>
</feature>
<keyword evidence="4" id="KW-1185">Reference proteome</keyword>
<evidence type="ECO:0000313" key="3">
    <source>
        <dbReference type="EMBL" id="TPX71588.1"/>
    </source>
</evidence>
<dbReference type="GO" id="GO:0007052">
    <property type="term" value="P:mitotic spindle organization"/>
    <property type="evidence" value="ECO:0007669"/>
    <property type="project" value="TreeGrafter"/>
</dbReference>
<feature type="compositionally biased region" description="Low complexity" evidence="1">
    <location>
        <begin position="813"/>
        <end position="825"/>
    </location>
</feature>
<dbReference type="EMBL" id="QEAP01000249">
    <property type="protein sequence ID" value="TPX71588.1"/>
    <property type="molecule type" value="Genomic_DNA"/>
</dbReference>
<feature type="compositionally biased region" description="Polar residues" evidence="1">
    <location>
        <begin position="696"/>
        <end position="706"/>
    </location>
</feature>
<dbReference type="PANTHER" id="PTHR15128">
    <property type="entry name" value="TAL1 SCL INTERRUPTING LOCUS"/>
    <property type="match status" value="1"/>
</dbReference>
<organism evidence="3 4">
    <name type="scientific">Chytriomyces confervae</name>
    <dbReference type="NCBI Taxonomy" id="246404"/>
    <lineage>
        <taxon>Eukaryota</taxon>
        <taxon>Fungi</taxon>
        <taxon>Fungi incertae sedis</taxon>
        <taxon>Chytridiomycota</taxon>
        <taxon>Chytridiomycota incertae sedis</taxon>
        <taxon>Chytridiomycetes</taxon>
        <taxon>Chytridiales</taxon>
        <taxon>Chytriomycetaceae</taxon>
        <taxon>Chytriomyces</taxon>
    </lineage>
</organism>
<evidence type="ECO:0000259" key="2">
    <source>
        <dbReference type="Pfam" id="PF15253"/>
    </source>
</evidence>
<name>A0A507F8B9_9FUNG</name>
<feature type="region of interest" description="Disordered" evidence="1">
    <location>
        <begin position="757"/>
        <end position="825"/>
    </location>
</feature>
<dbReference type="InterPro" id="IPR026123">
    <property type="entry name" value="STIL"/>
</dbReference>
<reference evidence="3 4" key="1">
    <citation type="journal article" date="2019" name="Sci. Rep.">
        <title>Comparative genomics of chytrid fungi reveal insights into the obligate biotrophic and pathogenic lifestyle of Synchytrium endobioticum.</title>
        <authorList>
            <person name="van de Vossenberg B.T.L.H."/>
            <person name="Warris S."/>
            <person name="Nguyen H.D.T."/>
            <person name="van Gent-Pelzer M.P.E."/>
            <person name="Joly D.L."/>
            <person name="van de Geest H.C."/>
            <person name="Bonants P.J.M."/>
            <person name="Smith D.S."/>
            <person name="Levesque C.A."/>
            <person name="van der Lee T.A.J."/>
        </authorList>
    </citation>
    <scope>NUCLEOTIDE SEQUENCE [LARGE SCALE GENOMIC DNA]</scope>
    <source>
        <strain evidence="3 4">CBS 675.73</strain>
    </source>
</reference>
<feature type="domain" description="STIL N-terminal" evidence="2">
    <location>
        <begin position="261"/>
        <end position="362"/>
    </location>
</feature>
<evidence type="ECO:0000256" key="1">
    <source>
        <dbReference type="SAM" id="MobiDB-lite"/>
    </source>
</evidence>
<dbReference type="STRING" id="246404.A0A507F8B9"/>
<dbReference type="GO" id="GO:0005815">
    <property type="term" value="C:microtubule organizing center"/>
    <property type="evidence" value="ECO:0007669"/>
    <property type="project" value="TreeGrafter"/>
</dbReference>
<comment type="caution">
    <text evidence="3">The sequence shown here is derived from an EMBL/GenBank/DDBJ whole genome shotgun (WGS) entry which is preliminary data.</text>
</comment>
<feature type="compositionally biased region" description="Basic and acidic residues" evidence="1">
    <location>
        <begin position="792"/>
        <end position="801"/>
    </location>
</feature>
<evidence type="ECO:0000313" key="4">
    <source>
        <dbReference type="Proteomes" id="UP000320333"/>
    </source>
</evidence>
<sequence>MLRGDCDFDLKPVPNIPANNRLYNGGRRRVVGAEMHAPEFAESPDRFGMHTQVKSSETRMNIEPNHKVSNARLPENDVLEVEEVHVESHHRTHGSKYEFKPPNYCFYLWDSTPCAPPLSSDGLGSPTLTLHPLNDFISTRVYSCAIKALYAALSSTFNSDSMNPRVPSLNHAGFLIGHTRVDSILMLDRFDIGRRVNSLPPSPTMLLNADIACKLYLSSIPPAKLYCNLIQDLTNTNEPCSPFPMALILCQSKNELTARYLAPSYTFRITPINMIRIVSETLSTNLLSPSDDPMLLLNNNFEFGYLTIDQARQALLIARDDRLVSQLPLVGIWVKGPPASLTSPDVQRLLARFLCSKNFRKLDTGTNTLLMLHISPEEMSRVRGGRMQRPDTFAKPKYMMKSQFYECAYESDIRKFAIYGATARILDGTTPLAGNASPSKSEDDIVCILDFSPLDPSSEMGFAEALQSTYNITLPTAQPPRETDEIDTLGTLGLETSPIQSPNSSLKSATTPINSRPSTPERQISGQFLNQDSESSNLASTVHASGEILNSNASPPQATSATDARISIEANPTFPMPFVTPLGGGPLDLHVIQQQQAQMCLMFMQKQYEMMLALSQSGGFFQGKDSSTVKSDALYRMNNDENHNNSNPVLDVEKQQRMPKNTCSVGTNTSFRIEFSPKNSAQSPEKASIDTQTSLIAPSMPENSHPSDGEAEEVDDALSTLDIRSEFLVRGRNSLPPDTGSNYKPLFTFDSIPQQRQSVMRDDMSQFDGSQPRPFQNDLASHLSVSMHRSNKKEGTVKSDSAKASQIGATGRSNATTSSKAGSKSSEPIVVMKSSFFPTANFPWKDQPQLLTDRHRSDHWLPVRSGSLVTSRNEAAAHFSLMEQNVLACDGRQTDPAPALLARNVGSPREQLSDAFKTRTGPQKEFLSKQNAATGFHLMNPASTENAIPSKSWSPPFSHKSIHDVSRSISAEDRDGSIRQGGGGAGMASLNLSGIESHRIENATFDEGEASVPIEYDEGISQLDDAENERTREMIAQLVGNPEQSFIIREEFTSEKMSANEASFYVKMPDEVSSKESLGGGRSDDAKPAVFGSQEVSGSREQMSRATLDYLAKYGLS</sequence>
<proteinExistence type="predicted"/>
<gene>
    <name evidence="3" type="ORF">CcCBS67573_g06156</name>
</gene>
<feature type="region of interest" description="Disordered" evidence="1">
    <location>
        <begin position="1071"/>
        <end position="1103"/>
    </location>
</feature>
<feature type="compositionally biased region" description="Polar residues" evidence="1">
    <location>
        <begin position="802"/>
        <end position="812"/>
    </location>
</feature>
<feature type="compositionally biased region" description="Polar residues" evidence="1">
    <location>
        <begin position="1094"/>
        <end position="1103"/>
    </location>
</feature>
<protein>
    <recommendedName>
        <fullName evidence="2">STIL N-terminal domain-containing protein</fullName>
    </recommendedName>
</protein>
<accession>A0A507F8B9</accession>
<dbReference type="GO" id="GO:0031023">
    <property type="term" value="P:microtubule organizing center organization"/>
    <property type="evidence" value="ECO:0007669"/>
    <property type="project" value="TreeGrafter"/>
</dbReference>
<dbReference type="GO" id="GO:0071539">
    <property type="term" value="P:protein localization to centrosome"/>
    <property type="evidence" value="ECO:0007669"/>
    <property type="project" value="TreeGrafter"/>
</dbReference>
<dbReference type="OrthoDB" id="2163281at2759"/>
<dbReference type="GO" id="GO:0007224">
    <property type="term" value="P:smoothened signaling pathway"/>
    <property type="evidence" value="ECO:0007669"/>
    <property type="project" value="TreeGrafter"/>
</dbReference>
<dbReference type="Proteomes" id="UP000320333">
    <property type="component" value="Unassembled WGS sequence"/>
</dbReference>
<feature type="region of interest" description="Disordered" evidence="1">
    <location>
        <begin position="731"/>
        <end position="750"/>
    </location>
</feature>
<feature type="compositionally biased region" description="Polar residues" evidence="1">
    <location>
        <begin position="497"/>
        <end position="523"/>
    </location>
</feature>